<dbReference type="CDD" id="cd14014">
    <property type="entry name" value="STKc_PknB_like"/>
    <property type="match status" value="1"/>
</dbReference>
<dbReference type="Pfam" id="PF00805">
    <property type="entry name" value="Pentapeptide"/>
    <property type="match status" value="2"/>
</dbReference>
<dbReference type="SUPFAM" id="SSF56112">
    <property type="entry name" value="Protein kinase-like (PK-like)"/>
    <property type="match status" value="1"/>
</dbReference>
<keyword evidence="5 8" id="KW-0067">ATP-binding</keyword>
<dbReference type="InterPro" id="IPR011009">
    <property type="entry name" value="Kinase-like_dom_sf"/>
</dbReference>
<feature type="compositionally biased region" description="Polar residues" evidence="10">
    <location>
        <begin position="376"/>
        <end position="396"/>
    </location>
</feature>
<evidence type="ECO:0000256" key="2">
    <source>
        <dbReference type="ARBA" id="ARBA00022679"/>
    </source>
</evidence>
<evidence type="ECO:0000259" key="11">
    <source>
        <dbReference type="PROSITE" id="PS50011"/>
    </source>
</evidence>
<dbReference type="InterPro" id="IPR016252">
    <property type="entry name" value="Ser/Thr_kinase_SpkB"/>
</dbReference>
<keyword evidence="4 8" id="KW-0418">Kinase</keyword>
<dbReference type="PANTHER" id="PTHR24363">
    <property type="entry name" value="SERINE/THREONINE PROTEIN KINASE"/>
    <property type="match status" value="1"/>
</dbReference>
<feature type="region of interest" description="Disordered" evidence="10">
    <location>
        <begin position="367"/>
        <end position="397"/>
    </location>
</feature>
<evidence type="ECO:0000256" key="4">
    <source>
        <dbReference type="ARBA" id="ARBA00022777"/>
    </source>
</evidence>
<keyword evidence="2 8" id="KW-0808">Transferase</keyword>
<dbReference type="SUPFAM" id="SSF141571">
    <property type="entry name" value="Pentapeptide repeat-like"/>
    <property type="match status" value="1"/>
</dbReference>
<dbReference type="PROSITE" id="PS50011">
    <property type="entry name" value="PROTEIN_KINASE_DOM"/>
    <property type="match status" value="1"/>
</dbReference>
<evidence type="ECO:0000313" key="13">
    <source>
        <dbReference type="Proteomes" id="UP001576780"/>
    </source>
</evidence>
<comment type="caution">
    <text evidence="12">The sequence shown here is derived from an EMBL/GenBank/DDBJ whole genome shotgun (WGS) entry which is preliminary data.</text>
</comment>
<reference evidence="12 13" key="1">
    <citation type="submission" date="2024-09" db="EMBL/GenBank/DDBJ databases">
        <title>Floridaenema gen nov. (Aerosakkonemataceae, Aerosakkonematales ord. nov., Cyanobacteria) from benthic tropical and subtropical fresh waters, with the description of four new species.</title>
        <authorList>
            <person name="Moretto J.A."/>
            <person name="Berthold D.E."/>
            <person name="Lefler F.W."/>
            <person name="Huang I.-S."/>
            <person name="Laughinghouse H. IV."/>
        </authorList>
    </citation>
    <scope>NUCLEOTIDE SEQUENCE [LARGE SCALE GENOMIC DNA]</scope>
    <source>
        <strain evidence="12 13">BLCC-F167</strain>
    </source>
</reference>
<dbReference type="Pfam" id="PF00069">
    <property type="entry name" value="Pkinase"/>
    <property type="match status" value="1"/>
</dbReference>
<organism evidence="12 13">
    <name type="scientific">Floridaenema evergladense BLCC-F167</name>
    <dbReference type="NCBI Taxonomy" id="3153639"/>
    <lineage>
        <taxon>Bacteria</taxon>
        <taxon>Bacillati</taxon>
        <taxon>Cyanobacteriota</taxon>
        <taxon>Cyanophyceae</taxon>
        <taxon>Oscillatoriophycideae</taxon>
        <taxon>Aerosakkonematales</taxon>
        <taxon>Aerosakkonemataceae</taxon>
        <taxon>Floridanema</taxon>
        <taxon>Floridanema evergladense</taxon>
    </lineage>
</organism>
<feature type="domain" description="Protein kinase" evidence="11">
    <location>
        <begin position="34"/>
        <end position="305"/>
    </location>
</feature>
<dbReference type="InterPro" id="IPR000719">
    <property type="entry name" value="Prot_kinase_dom"/>
</dbReference>
<dbReference type="SMART" id="SM00220">
    <property type="entry name" value="S_TKc"/>
    <property type="match status" value="1"/>
</dbReference>
<comment type="similarity">
    <text evidence="8">Belongs to the protein kinase superfamily. Ser/Thr protein kinase family.</text>
</comment>
<comment type="catalytic activity">
    <reaction evidence="6 8">
        <text>L-threonyl-[protein] + ATP = O-phospho-L-threonyl-[protein] + ADP + H(+)</text>
        <dbReference type="Rhea" id="RHEA:46608"/>
        <dbReference type="Rhea" id="RHEA-COMP:11060"/>
        <dbReference type="Rhea" id="RHEA-COMP:11605"/>
        <dbReference type="ChEBI" id="CHEBI:15378"/>
        <dbReference type="ChEBI" id="CHEBI:30013"/>
        <dbReference type="ChEBI" id="CHEBI:30616"/>
        <dbReference type="ChEBI" id="CHEBI:61977"/>
        <dbReference type="ChEBI" id="CHEBI:456216"/>
        <dbReference type="EC" id="2.7.11.1"/>
    </reaction>
</comment>
<evidence type="ECO:0000256" key="5">
    <source>
        <dbReference type="ARBA" id="ARBA00022840"/>
    </source>
</evidence>
<protein>
    <recommendedName>
        <fullName evidence="8">Serine/threonine-protein kinase B</fullName>
        <ecNumber evidence="8">2.7.11.1</ecNumber>
    </recommendedName>
</protein>
<dbReference type="NCBIfam" id="NF045510">
    <property type="entry name" value="4Cys_prefix_kin"/>
    <property type="match status" value="1"/>
</dbReference>
<sequence>MSYCLNPACPNPENLDHEEICQACGSQLMLQNKYRVVKPLGQGGFGATFLAKDQLLPGEPCCVIKQLRPTATAPHVFKMAQELFVREAETLGKIGNHPQIPLLLAYFEDHQQFYLVQEYVSGDTLQREVKQNGPFSEEGVKQFLSEILPVLQYIHGQKVIHRDIKPANIIRRNQDRKLVLIDFGAVKNQVNQAATNSSDQTALTAYAIGTPGFAPPEQMAMRPVYASDIYALGVTCIYLLSGKSPKDLDYNPSTGEMLWEKHVRMVNNLSDHFANVLRKMLEVSVRDRFQCANDVLRALDLEPYLDSLAQGMIAGPPSGPSPSSASKFGPNSLNSGAGAFKGSVSSNSVSRAAMAIRARRTRLEGTDVHSGISGYRGNTNRNGSNVPSSDNFTGSKGKNIKRKLDAQEVQTSYSKGRRDFAQQNLSLLNLQKVDLSEAIFHQARLNRTNLQGANLFRANFGRASLNQAILRDANLSKAYLSYADLEGADLRGADLRDAHLMNANLRGANLCGANLTGARITEEQLAMAKTNWMTVRPTGKRGGIW</sequence>
<proteinExistence type="inferred from homology"/>
<dbReference type="InterPro" id="IPR001646">
    <property type="entry name" value="5peptide_repeat"/>
</dbReference>
<gene>
    <name evidence="12" type="ORF">ACE1CA_22335</name>
</gene>
<evidence type="ECO:0000256" key="7">
    <source>
        <dbReference type="ARBA" id="ARBA00048679"/>
    </source>
</evidence>
<keyword evidence="13" id="KW-1185">Reference proteome</keyword>
<feature type="binding site" evidence="9">
    <location>
        <position position="65"/>
    </location>
    <ligand>
        <name>ATP</name>
        <dbReference type="ChEBI" id="CHEBI:30616"/>
    </ligand>
</feature>
<dbReference type="EC" id="2.7.11.1" evidence="8"/>
<accession>A0ABV4WQA9</accession>
<evidence type="ECO:0000313" key="12">
    <source>
        <dbReference type="EMBL" id="MFB2837275.1"/>
    </source>
</evidence>
<dbReference type="PROSITE" id="PS00107">
    <property type="entry name" value="PROTEIN_KINASE_ATP"/>
    <property type="match status" value="1"/>
</dbReference>
<dbReference type="EMBL" id="JBHFNT010000202">
    <property type="protein sequence ID" value="MFB2837275.1"/>
    <property type="molecule type" value="Genomic_DNA"/>
</dbReference>
<evidence type="ECO:0000256" key="6">
    <source>
        <dbReference type="ARBA" id="ARBA00047899"/>
    </source>
</evidence>
<evidence type="ECO:0000256" key="3">
    <source>
        <dbReference type="ARBA" id="ARBA00022741"/>
    </source>
</evidence>
<dbReference type="Gene3D" id="2.160.20.80">
    <property type="entry name" value="E3 ubiquitin-protein ligase SopA"/>
    <property type="match status" value="1"/>
</dbReference>
<dbReference type="Gene3D" id="1.10.510.10">
    <property type="entry name" value="Transferase(Phosphotransferase) domain 1"/>
    <property type="match status" value="1"/>
</dbReference>
<evidence type="ECO:0000256" key="8">
    <source>
        <dbReference type="PIRNR" id="PIRNR000647"/>
    </source>
</evidence>
<keyword evidence="3 8" id="KW-0547">Nucleotide-binding</keyword>
<evidence type="ECO:0000256" key="9">
    <source>
        <dbReference type="PROSITE-ProRule" id="PRU10141"/>
    </source>
</evidence>
<dbReference type="InterPro" id="IPR017441">
    <property type="entry name" value="Protein_kinase_ATP_BS"/>
</dbReference>
<dbReference type="Proteomes" id="UP001576780">
    <property type="component" value="Unassembled WGS sequence"/>
</dbReference>
<name>A0ABV4WQA9_9CYAN</name>
<dbReference type="RefSeq" id="WP_413279627.1">
    <property type="nucleotide sequence ID" value="NZ_JBHFNT010000202.1"/>
</dbReference>
<comment type="catalytic activity">
    <reaction evidence="7 8">
        <text>L-seryl-[protein] + ATP = O-phospho-L-seryl-[protein] + ADP + H(+)</text>
        <dbReference type="Rhea" id="RHEA:17989"/>
        <dbReference type="Rhea" id="RHEA-COMP:9863"/>
        <dbReference type="Rhea" id="RHEA-COMP:11604"/>
        <dbReference type="ChEBI" id="CHEBI:15378"/>
        <dbReference type="ChEBI" id="CHEBI:29999"/>
        <dbReference type="ChEBI" id="CHEBI:30616"/>
        <dbReference type="ChEBI" id="CHEBI:83421"/>
        <dbReference type="ChEBI" id="CHEBI:456216"/>
        <dbReference type="EC" id="2.7.11.1"/>
    </reaction>
</comment>
<evidence type="ECO:0000256" key="10">
    <source>
        <dbReference type="SAM" id="MobiDB-lite"/>
    </source>
</evidence>
<dbReference type="PIRSF" id="PIRSF000647">
    <property type="entry name" value="Ser/Thr_PK_SpkB"/>
    <property type="match status" value="1"/>
</dbReference>
<dbReference type="PANTHER" id="PTHR24363:SF0">
    <property type="entry name" value="SERINE_THREONINE KINASE LIKE DOMAIN CONTAINING 1"/>
    <property type="match status" value="1"/>
</dbReference>
<keyword evidence="1 8" id="KW-0723">Serine/threonine-protein kinase</keyword>
<evidence type="ECO:0000256" key="1">
    <source>
        <dbReference type="ARBA" id="ARBA00022527"/>
    </source>
</evidence>